<organism evidence="3 4">
    <name type="scientific">Microbotryum silenes-dioicae</name>
    <dbReference type="NCBI Taxonomy" id="796604"/>
    <lineage>
        <taxon>Eukaryota</taxon>
        <taxon>Fungi</taxon>
        <taxon>Dikarya</taxon>
        <taxon>Basidiomycota</taxon>
        <taxon>Pucciniomycotina</taxon>
        <taxon>Microbotryomycetes</taxon>
        <taxon>Microbotryales</taxon>
        <taxon>Microbotryaceae</taxon>
        <taxon>Microbotryum</taxon>
    </lineage>
</organism>
<dbReference type="EMBL" id="FQNC01000044">
    <property type="protein sequence ID" value="SGY56018.1"/>
    <property type="molecule type" value="Genomic_DNA"/>
</dbReference>
<proteinExistence type="predicted"/>
<dbReference type="InterPro" id="IPR039432">
    <property type="entry name" value="SRP9_dom"/>
</dbReference>
<dbReference type="GO" id="GO:0005786">
    <property type="term" value="C:signal recognition particle, endoplasmic reticulum targeting"/>
    <property type="evidence" value="ECO:0007669"/>
    <property type="project" value="TreeGrafter"/>
</dbReference>
<dbReference type="GO" id="GO:0006614">
    <property type="term" value="P:SRP-dependent cotranslational protein targeting to membrane"/>
    <property type="evidence" value="ECO:0007669"/>
    <property type="project" value="InterPro"/>
</dbReference>
<dbReference type="InterPro" id="IPR039914">
    <property type="entry name" value="SRP9-like"/>
</dbReference>
<feature type="region of interest" description="Disordered" evidence="1">
    <location>
        <begin position="167"/>
        <end position="198"/>
    </location>
</feature>
<dbReference type="GO" id="GO:0008312">
    <property type="term" value="F:7S RNA binding"/>
    <property type="evidence" value="ECO:0007669"/>
    <property type="project" value="InterPro"/>
</dbReference>
<dbReference type="AlphaFoldDB" id="A0A2X0P8C8"/>
<dbReference type="PANTHER" id="PTHR12834:SF12">
    <property type="entry name" value="SIGNAL RECOGNITION PARTICLE 9 KDA PROTEIN"/>
    <property type="match status" value="1"/>
</dbReference>
<accession>A0A2X0P8C8</accession>
<gene>
    <name evidence="3" type="primary">BQ5605_C006g04102</name>
    <name evidence="3" type="ORF">BQ5605_C006G04102</name>
</gene>
<dbReference type="STRING" id="796604.A0A2X0P8C8"/>
<feature type="domain" description="SRP9" evidence="2">
    <location>
        <begin position="54"/>
        <end position="122"/>
    </location>
</feature>
<keyword evidence="4" id="KW-1185">Reference proteome</keyword>
<dbReference type="SUPFAM" id="SSF54762">
    <property type="entry name" value="Signal recognition particle alu RNA binding heterodimer, SRP9/14"/>
    <property type="match status" value="1"/>
</dbReference>
<evidence type="ECO:0000259" key="2">
    <source>
        <dbReference type="Pfam" id="PF05486"/>
    </source>
</evidence>
<dbReference type="InterPro" id="IPR009018">
    <property type="entry name" value="Signal_recog_particle_SRP9/14"/>
</dbReference>
<dbReference type="Pfam" id="PF05486">
    <property type="entry name" value="SRP9-21"/>
    <property type="match status" value="1"/>
</dbReference>
<name>A0A2X0P8C8_9BASI</name>
<feature type="compositionally biased region" description="Low complexity" evidence="1">
    <location>
        <begin position="167"/>
        <end position="181"/>
    </location>
</feature>
<evidence type="ECO:0000313" key="3">
    <source>
        <dbReference type="EMBL" id="SGY56018.1"/>
    </source>
</evidence>
<reference evidence="3 4" key="1">
    <citation type="submission" date="2016-11" db="EMBL/GenBank/DDBJ databases">
        <authorList>
            <person name="Jaros S."/>
            <person name="Januszkiewicz K."/>
            <person name="Wedrychowicz H."/>
        </authorList>
    </citation>
    <scope>NUCLEOTIDE SEQUENCE [LARGE SCALE GENOMIC DNA]</scope>
</reference>
<dbReference type="PANTHER" id="PTHR12834">
    <property type="entry name" value="SIGNAL RECOGNITION PARTICLE 9 KDA PROTEIN"/>
    <property type="match status" value="1"/>
</dbReference>
<dbReference type="Gene3D" id="3.30.720.10">
    <property type="entry name" value="Signal recognition particle alu RNA binding heterodimer, srp9/1"/>
    <property type="match status" value="1"/>
</dbReference>
<dbReference type="Proteomes" id="UP000249464">
    <property type="component" value="Unassembled WGS sequence"/>
</dbReference>
<evidence type="ECO:0000256" key="1">
    <source>
        <dbReference type="SAM" id="MobiDB-lite"/>
    </source>
</evidence>
<protein>
    <submittedName>
        <fullName evidence="3">BQ5605_C006g04102 protein</fullName>
    </submittedName>
</protein>
<evidence type="ECO:0000313" key="4">
    <source>
        <dbReference type="Proteomes" id="UP000249464"/>
    </source>
</evidence>
<sequence length="198" mass="21682">MALEELRTSIQESKGRLVSLVQGRVTAEPRSPSVHQLNLAWSRALVAVVYHNTEWDTFTRASRQVYAASPGTRYTIRWGHDLGMLVLKVTDDLQRPDCRSSCIKFKTRSGAFINRFEAFNVAMQTSMHGSEPSALDQIVLEAAHHAPAGFDPKARVLQPLDSLAVPAAAAAPPTAKSTATPEMESTARGKNAKKKKKT</sequence>